<comment type="caution">
    <text evidence="1">The sequence shown here is derived from an EMBL/GenBank/DDBJ whole genome shotgun (WGS) entry which is preliminary data.</text>
</comment>
<name>A0A0F9PUK1_9ZZZZ</name>
<dbReference type="Gene3D" id="3.40.140.10">
    <property type="entry name" value="Cytidine Deaminase, domain 2"/>
    <property type="match status" value="1"/>
</dbReference>
<reference evidence="1" key="1">
    <citation type="journal article" date="2015" name="Nature">
        <title>Complex archaea that bridge the gap between prokaryotes and eukaryotes.</title>
        <authorList>
            <person name="Spang A."/>
            <person name="Saw J.H."/>
            <person name="Jorgensen S.L."/>
            <person name="Zaremba-Niedzwiedzka K."/>
            <person name="Martijn J."/>
            <person name="Lind A.E."/>
            <person name="van Eijk R."/>
            <person name="Schleper C."/>
            <person name="Guy L."/>
            <person name="Ettema T.J."/>
        </authorList>
    </citation>
    <scope>NUCLEOTIDE SEQUENCE</scope>
</reference>
<organism evidence="1">
    <name type="scientific">marine sediment metagenome</name>
    <dbReference type="NCBI Taxonomy" id="412755"/>
    <lineage>
        <taxon>unclassified sequences</taxon>
        <taxon>metagenomes</taxon>
        <taxon>ecological metagenomes</taxon>
    </lineage>
</organism>
<dbReference type="EMBL" id="LAZR01002564">
    <property type="protein sequence ID" value="KKN28427.1"/>
    <property type="molecule type" value="Genomic_DNA"/>
</dbReference>
<dbReference type="SUPFAM" id="SSF102712">
    <property type="entry name" value="JAB1/MPN domain"/>
    <property type="match status" value="1"/>
</dbReference>
<feature type="non-terminal residue" evidence="1">
    <location>
        <position position="1"/>
    </location>
</feature>
<proteinExistence type="predicted"/>
<evidence type="ECO:0008006" key="2">
    <source>
        <dbReference type="Google" id="ProtNLM"/>
    </source>
</evidence>
<protein>
    <recommendedName>
        <fullName evidence="2">MPN domain-containing protein</fullName>
    </recommendedName>
</protein>
<dbReference type="AlphaFoldDB" id="A0A0F9PUK1"/>
<evidence type="ECO:0000313" key="1">
    <source>
        <dbReference type="EMBL" id="KKN28427.1"/>
    </source>
</evidence>
<sequence length="436" mass="50556">DVQLDARHYGFIEGIENKLYQEGEGRYIVGWFHSHPGLNLFFSYIDILNQLGFQQNNPDFCGLVFDHTLLGKKKQEKIGDNLLTKYDTGFEIYRLNDINMDINAPDYDNNYHKIDYIVDGLNKFFFANVLSELSILVTEGKPLQSAYGEKAEPNINNSVHSELNYDKDENIPSLFPDLDEGPNPEFLTKIPMNDEIAFNVNEFSYGEEKVKKHQKEIKIKEQAEQLIYEGNQAFKNRDAFSGIDKYRSGIGKYRQLKDFERVLDLLRIVSQQCISNEHLIFAEEFANNLYMLAKDHGKIFYLGVANYILGYLLLKKRENNFLEDGLNKIQDAAINFEREGDFAGAGMCFNKIGTIYHSRLNKIENACLFYRAAIENYNKAIIKIHPLRTSFWTKQNVLIQKIVELRDIINDLIPNLSNSELKNKIINDLKNLNYNF</sequence>
<accession>A0A0F9PUK1</accession>
<gene>
    <name evidence="1" type="ORF">LCGC14_0854280</name>
</gene>